<evidence type="ECO:0000256" key="1">
    <source>
        <dbReference type="SAM" id="MobiDB-lite"/>
    </source>
</evidence>
<dbReference type="eggNOG" id="KOG3429">
    <property type="taxonomic scope" value="Eukaryota"/>
</dbReference>
<dbReference type="Gene3D" id="3.30.160.20">
    <property type="match status" value="1"/>
</dbReference>
<proteinExistence type="predicted"/>
<evidence type="ECO:0000313" key="3">
    <source>
        <dbReference type="Proteomes" id="UP000001055"/>
    </source>
</evidence>
<dbReference type="EMBL" id="CH445356">
    <property type="protein sequence ID" value="EAT78030.1"/>
    <property type="molecule type" value="Genomic_DNA"/>
</dbReference>
<accession>Q0U0Y2</accession>
<dbReference type="InParanoid" id="Q0U0Y2"/>
<dbReference type="STRING" id="321614.Q0U0Y2"/>
<feature type="compositionally biased region" description="Basic residues" evidence="1">
    <location>
        <begin position="56"/>
        <end position="75"/>
    </location>
</feature>
<dbReference type="HOGENOM" id="CLU_2671881_0_0_1"/>
<protein>
    <submittedName>
        <fullName evidence="2">Uncharacterized protein</fullName>
    </submittedName>
</protein>
<sequence length="75" mass="8384">MSPLPSTARSGGPAICYRRLFDAIVEAGRHAVPNETSAEQSIRVKNLQKSDNERRLKTKKQQSSKKSSRRSRGDD</sequence>
<evidence type="ECO:0000313" key="2">
    <source>
        <dbReference type="EMBL" id="EAT78030.1"/>
    </source>
</evidence>
<dbReference type="AlphaFoldDB" id="Q0U0Y2"/>
<dbReference type="Proteomes" id="UP000001055">
    <property type="component" value="Unassembled WGS sequence"/>
</dbReference>
<organism evidence="2 3">
    <name type="scientific">Phaeosphaeria nodorum (strain SN15 / ATCC MYA-4574 / FGSC 10173)</name>
    <name type="common">Glume blotch fungus</name>
    <name type="synonym">Parastagonospora nodorum</name>
    <dbReference type="NCBI Taxonomy" id="321614"/>
    <lineage>
        <taxon>Eukaryota</taxon>
        <taxon>Fungi</taxon>
        <taxon>Dikarya</taxon>
        <taxon>Ascomycota</taxon>
        <taxon>Pezizomycotina</taxon>
        <taxon>Dothideomycetes</taxon>
        <taxon>Pleosporomycetidae</taxon>
        <taxon>Pleosporales</taxon>
        <taxon>Pleosporineae</taxon>
        <taxon>Phaeosphaeriaceae</taxon>
        <taxon>Parastagonospora</taxon>
    </lineage>
</organism>
<feature type="region of interest" description="Disordered" evidence="1">
    <location>
        <begin position="34"/>
        <end position="75"/>
    </location>
</feature>
<name>Q0U0Y2_PHANO</name>
<dbReference type="KEGG" id="pno:SNOG_14490"/>
<dbReference type="RefSeq" id="XP_001804674.1">
    <property type="nucleotide sequence ID" value="XM_001804622.1"/>
</dbReference>
<gene>
    <name evidence="2" type="ORF">SNOG_14490</name>
</gene>
<reference evidence="3" key="1">
    <citation type="journal article" date="2007" name="Plant Cell">
        <title>Dothideomycete-plant interactions illuminated by genome sequencing and EST analysis of the wheat pathogen Stagonospora nodorum.</title>
        <authorList>
            <person name="Hane J.K."/>
            <person name="Lowe R.G."/>
            <person name="Solomon P.S."/>
            <person name="Tan K.C."/>
            <person name="Schoch C.L."/>
            <person name="Spatafora J.W."/>
            <person name="Crous P.W."/>
            <person name="Kodira C."/>
            <person name="Birren B.W."/>
            <person name="Galagan J.E."/>
            <person name="Torriani S.F."/>
            <person name="McDonald B.A."/>
            <person name="Oliver R.P."/>
        </authorList>
    </citation>
    <scope>NUCLEOTIDE SEQUENCE [LARGE SCALE GENOMIC DNA]</scope>
    <source>
        <strain evidence="3">SN15 / ATCC MYA-4574 / FGSC 10173</strain>
    </source>
</reference>
<dbReference type="GeneID" id="5981599"/>